<accession>A0AAQ3Q9N9</accession>
<keyword evidence="1" id="KW-1133">Transmembrane helix</keyword>
<sequence>MLASKGGRSFAMSFQDGESRFATPGQDAAASALSLDVLVQYRWRGSRDAPGFADGWGGRALVVLALPPPPPKEVTRLELQGYGVQNGGHDTDQWLTVFGYAFKVLLLFFFLAMSSACCLVCSIFA</sequence>
<proteinExistence type="predicted"/>
<evidence type="ECO:0000313" key="3">
    <source>
        <dbReference type="Proteomes" id="UP001327560"/>
    </source>
</evidence>
<dbReference type="EMBL" id="CP136892">
    <property type="protein sequence ID" value="WOL01486.1"/>
    <property type="molecule type" value="Genomic_DNA"/>
</dbReference>
<evidence type="ECO:0000256" key="1">
    <source>
        <dbReference type="SAM" id="Phobius"/>
    </source>
</evidence>
<reference evidence="2 3" key="1">
    <citation type="submission" date="2023-10" db="EMBL/GenBank/DDBJ databases">
        <title>Chromosome-scale genome assembly provides insights into flower coloration mechanisms of Canna indica.</title>
        <authorList>
            <person name="Li C."/>
        </authorList>
    </citation>
    <scope>NUCLEOTIDE SEQUENCE [LARGE SCALE GENOMIC DNA]</scope>
    <source>
        <tissue evidence="2">Flower</tissue>
    </source>
</reference>
<name>A0AAQ3Q9N9_9LILI</name>
<keyword evidence="3" id="KW-1185">Reference proteome</keyword>
<feature type="transmembrane region" description="Helical" evidence="1">
    <location>
        <begin position="100"/>
        <end position="124"/>
    </location>
</feature>
<organism evidence="2 3">
    <name type="scientific">Canna indica</name>
    <name type="common">Indian-shot</name>
    <dbReference type="NCBI Taxonomy" id="4628"/>
    <lineage>
        <taxon>Eukaryota</taxon>
        <taxon>Viridiplantae</taxon>
        <taxon>Streptophyta</taxon>
        <taxon>Embryophyta</taxon>
        <taxon>Tracheophyta</taxon>
        <taxon>Spermatophyta</taxon>
        <taxon>Magnoliopsida</taxon>
        <taxon>Liliopsida</taxon>
        <taxon>Zingiberales</taxon>
        <taxon>Cannaceae</taxon>
        <taxon>Canna</taxon>
    </lineage>
</organism>
<gene>
    <name evidence="2" type="ORF">Cni_G10202</name>
</gene>
<dbReference type="AlphaFoldDB" id="A0AAQ3Q9N9"/>
<keyword evidence="1" id="KW-0812">Transmembrane</keyword>
<protein>
    <submittedName>
        <fullName evidence="2">Uncharacterized protein</fullName>
    </submittedName>
</protein>
<dbReference type="Proteomes" id="UP001327560">
    <property type="component" value="Chromosome 3"/>
</dbReference>
<keyword evidence="1" id="KW-0472">Membrane</keyword>
<evidence type="ECO:0000313" key="2">
    <source>
        <dbReference type="EMBL" id="WOL01486.1"/>
    </source>
</evidence>